<gene>
    <name evidence="1" type="ORF">Aco04nite_21640</name>
</gene>
<evidence type="ECO:0000313" key="1">
    <source>
        <dbReference type="EMBL" id="GIM70698.1"/>
    </source>
</evidence>
<accession>A0A919SHB5</accession>
<protein>
    <submittedName>
        <fullName evidence="1">Uncharacterized protein</fullName>
    </submittedName>
</protein>
<sequence length="121" mass="13334">MPRRSRLQRLRKAELASVAPEVAADAIRKAALHEAAGGLVASVVNAMPIAELRQIGGHLLLVEGDNDGRVYRPGNRVARDSLRDLLHRLLTESMERAAEMAKEDELIRHFIESAEGHPKLS</sequence>
<keyword evidence="2" id="KW-1185">Reference proteome</keyword>
<dbReference type="Proteomes" id="UP000680865">
    <property type="component" value="Unassembled WGS sequence"/>
</dbReference>
<dbReference type="EMBL" id="BOQP01000008">
    <property type="protein sequence ID" value="GIM70698.1"/>
    <property type="molecule type" value="Genomic_DNA"/>
</dbReference>
<evidence type="ECO:0000313" key="2">
    <source>
        <dbReference type="Proteomes" id="UP000680865"/>
    </source>
</evidence>
<comment type="caution">
    <text evidence="1">The sequence shown here is derived from an EMBL/GenBank/DDBJ whole genome shotgun (WGS) entry which is preliminary data.</text>
</comment>
<name>A0A919SHB5_9ACTN</name>
<reference evidence="1" key="1">
    <citation type="submission" date="2021-03" db="EMBL/GenBank/DDBJ databases">
        <title>Whole genome shotgun sequence of Actinoplanes consettensis NBRC 14913.</title>
        <authorList>
            <person name="Komaki H."/>
            <person name="Tamura T."/>
        </authorList>
    </citation>
    <scope>NUCLEOTIDE SEQUENCE</scope>
    <source>
        <strain evidence="1">NBRC 14913</strain>
    </source>
</reference>
<dbReference type="AlphaFoldDB" id="A0A919SHB5"/>
<dbReference type="RefSeq" id="WP_212997041.1">
    <property type="nucleotide sequence ID" value="NZ_BAAATW010000003.1"/>
</dbReference>
<proteinExistence type="predicted"/>
<organism evidence="1 2">
    <name type="scientific">Winogradskya consettensis</name>
    <dbReference type="NCBI Taxonomy" id="113560"/>
    <lineage>
        <taxon>Bacteria</taxon>
        <taxon>Bacillati</taxon>
        <taxon>Actinomycetota</taxon>
        <taxon>Actinomycetes</taxon>
        <taxon>Micromonosporales</taxon>
        <taxon>Micromonosporaceae</taxon>
        <taxon>Winogradskya</taxon>
    </lineage>
</organism>